<feature type="region of interest" description="Disordered" evidence="1">
    <location>
        <begin position="1"/>
        <end position="49"/>
    </location>
</feature>
<keyword evidence="3" id="KW-1185">Reference proteome</keyword>
<evidence type="ECO:0000313" key="3">
    <source>
        <dbReference type="Proteomes" id="UP001295444"/>
    </source>
</evidence>
<protein>
    <submittedName>
        <fullName evidence="2">Uncharacterized protein</fullName>
    </submittedName>
</protein>
<proteinExistence type="predicted"/>
<organism evidence="2 3">
    <name type="scientific">Pelobates cultripes</name>
    <name type="common">Western spadefoot toad</name>
    <dbReference type="NCBI Taxonomy" id="61616"/>
    <lineage>
        <taxon>Eukaryota</taxon>
        <taxon>Metazoa</taxon>
        <taxon>Chordata</taxon>
        <taxon>Craniata</taxon>
        <taxon>Vertebrata</taxon>
        <taxon>Euteleostomi</taxon>
        <taxon>Amphibia</taxon>
        <taxon>Batrachia</taxon>
        <taxon>Anura</taxon>
        <taxon>Pelobatoidea</taxon>
        <taxon>Pelobatidae</taxon>
        <taxon>Pelobates</taxon>
    </lineage>
</organism>
<dbReference type="AlphaFoldDB" id="A0AAD1W9E8"/>
<name>A0AAD1W9E8_PELCU</name>
<evidence type="ECO:0000313" key="2">
    <source>
        <dbReference type="EMBL" id="CAH2293792.1"/>
    </source>
</evidence>
<feature type="compositionally biased region" description="Basic residues" evidence="1">
    <location>
        <begin position="40"/>
        <end position="49"/>
    </location>
</feature>
<sequence length="49" mass="6025">REDFQGTHTRDKHKNTPMKVWGKRARSLEEGEVEEERQYRKGRQDRRDP</sequence>
<feature type="non-terminal residue" evidence="2">
    <location>
        <position position="1"/>
    </location>
</feature>
<reference evidence="2" key="1">
    <citation type="submission" date="2022-03" db="EMBL/GenBank/DDBJ databases">
        <authorList>
            <person name="Alioto T."/>
            <person name="Alioto T."/>
            <person name="Gomez Garrido J."/>
        </authorList>
    </citation>
    <scope>NUCLEOTIDE SEQUENCE</scope>
</reference>
<feature type="compositionally biased region" description="Basic residues" evidence="1">
    <location>
        <begin position="10"/>
        <end position="25"/>
    </location>
</feature>
<gene>
    <name evidence="2" type="ORF">PECUL_23A061276</name>
</gene>
<dbReference type="Proteomes" id="UP001295444">
    <property type="component" value="Chromosome 05"/>
</dbReference>
<dbReference type="EMBL" id="OW240916">
    <property type="protein sequence ID" value="CAH2293792.1"/>
    <property type="molecule type" value="Genomic_DNA"/>
</dbReference>
<evidence type="ECO:0000256" key="1">
    <source>
        <dbReference type="SAM" id="MobiDB-lite"/>
    </source>
</evidence>
<accession>A0AAD1W9E8</accession>